<dbReference type="RefSeq" id="XP_007869815.1">
    <property type="nucleotide sequence ID" value="XM_007871624.1"/>
</dbReference>
<dbReference type="Proteomes" id="UP000030669">
    <property type="component" value="Unassembled WGS sequence"/>
</dbReference>
<feature type="compositionally biased region" description="Low complexity" evidence="1">
    <location>
        <begin position="187"/>
        <end position="202"/>
    </location>
</feature>
<dbReference type="AlphaFoldDB" id="S7PX40"/>
<feature type="compositionally biased region" description="Pro residues" evidence="1">
    <location>
        <begin position="323"/>
        <end position="338"/>
    </location>
</feature>
<proteinExistence type="predicted"/>
<feature type="region of interest" description="Disordered" evidence="1">
    <location>
        <begin position="142"/>
        <end position="216"/>
    </location>
</feature>
<dbReference type="HOGENOM" id="CLU_370898_0_0_1"/>
<feature type="region of interest" description="Disordered" evidence="1">
    <location>
        <begin position="649"/>
        <end position="676"/>
    </location>
</feature>
<evidence type="ECO:0000256" key="1">
    <source>
        <dbReference type="SAM" id="MobiDB-lite"/>
    </source>
</evidence>
<sequence length="750" mass="80344">MPEERAPSSIKTATKKAINRPVSRRHSSRLSSGAGEVMAGQDTTTAPPPNAEFVTANELLQNQQAQREQQQADELPPSDDIGMYNTIHPTTDLHYHTEYLPVSPFRTSQLLPSEDDAYIMDMETTPTPLRVQAPTNLLDAALGPEPAPTAIITDTASEPNPHPPSTTTAEHQQAPVPNPKGKGREMQAPTGTPQQSTTGPETLATESTSAHKQPNVPRSYARIAARPPSTMPPFHLYTFAGPSGSMSRPTVGSAPSSSTTQPPLVPRGPNHNNPELHDPLLATLVNAHPPPVESAATAPPLAMQLDDDGQIQTPATNAQPPHSGAPPTFPTQALPPPAGTSTAPPVPAQQQTQPLGATAPALSATDLISAYQADLQAINDHTPGQQTPSHQSTLASFTSPPPGGFPQTYRNSHAELVRNQSPEHLREILEHPSPVLVAILHNWSGRDLESRGAEAAASICTTIVEFVQAVSHENTDDITVTTSTPADPTLDNPLAFYVLGVPLGVIPILLARYIISHPRATVQLYTIPAPEPTDSILVALDGFTSTDSAAVRLAIENLLLSEPYHWLLRSVLDRDPLATDEEMAARANNLARSVSVLRIDLHAPGNILTPRYIVLAERSPNTSRPVWYQTREMIFHQKFPTARLGTGHARLRDGMDPPTRAPGSPKTNPTQLTSPSVRGVEAVAEAAAMVAAVAADGAGVDAVECLAQVPRLHRRRRHPASQAFNSLMHSKTRSQYPRSTTLIVHSRPTI</sequence>
<keyword evidence="3" id="KW-1185">Reference proteome</keyword>
<dbReference type="EMBL" id="KB469309">
    <property type="protein sequence ID" value="EPQ51942.1"/>
    <property type="molecule type" value="Genomic_DNA"/>
</dbReference>
<accession>S7PX40</accession>
<feature type="region of interest" description="Disordered" evidence="1">
    <location>
        <begin position="1"/>
        <end position="51"/>
    </location>
</feature>
<feature type="region of interest" description="Disordered" evidence="1">
    <location>
        <begin position="240"/>
        <end position="276"/>
    </location>
</feature>
<feature type="region of interest" description="Disordered" evidence="1">
    <location>
        <begin position="311"/>
        <end position="356"/>
    </location>
</feature>
<gene>
    <name evidence="2" type="ORF">GLOTRDRAFT_132749</name>
</gene>
<protein>
    <submittedName>
        <fullName evidence="2">Uncharacterized protein</fullName>
    </submittedName>
</protein>
<reference evidence="2 3" key="1">
    <citation type="journal article" date="2012" name="Science">
        <title>The Paleozoic origin of enzymatic lignin decomposition reconstructed from 31 fungal genomes.</title>
        <authorList>
            <person name="Floudas D."/>
            <person name="Binder M."/>
            <person name="Riley R."/>
            <person name="Barry K."/>
            <person name="Blanchette R.A."/>
            <person name="Henrissat B."/>
            <person name="Martinez A.T."/>
            <person name="Otillar R."/>
            <person name="Spatafora J.W."/>
            <person name="Yadav J.S."/>
            <person name="Aerts A."/>
            <person name="Benoit I."/>
            <person name="Boyd A."/>
            <person name="Carlson A."/>
            <person name="Copeland A."/>
            <person name="Coutinho P.M."/>
            <person name="de Vries R.P."/>
            <person name="Ferreira P."/>
            <person name="Findley K."/>
            <person name="Foster B."/>
            <person name="Gaskell J."/>
            <person name="Glotzer D."/>
            <person name="Gorecki P."/>
            <person name="Heitman J."/>
            <person name="Hesse C."/>
            <person name="Hori C."/>
            <person name="Igarashi K."/>
            <person name="Jurgens J.A."/>
            <person name="Kallen N."/>
            <person name="Kersten P."/>
            <person name="Kohler A."/>
            <person name="Kuees U."/>
            <person name="Kumar T.K.A."/>
            <person name="Kuo A."/>
            <person name="LaButti K."/>
            <person name="Larrondo L.F."/>
            <person name="Lindquist E."/>
            <person name="Ling A."/>
            <person name="Lombard V."/>
            <person name="Lucas S."/>
            <person name="Lundell T."/>
            <person name="Martin R."/>
            <person name="McLaughlin D.J."/>
            <person name="Morgenstern I."/>
            <person name="Morin E."/>
            <person name="Murat C."/>
            <person name="Nagy L.G."/>
            <person name="Nolan M."/>
            <person name="Ohm R.A."/>
            <person name="Patyshakuliyeva A."/>
            <person name="Rokas A."/>
            <person name="Ruiz-Duenas F.J."/>
            <person name="Sabat G."/>
            <person name="Salamov A."/>
            <person name="Samejima M."/>
            <person name="Schmutz J."/>
            <person name="Slot J.C."/>
            <person name="St John F."/>
            <person name="Stenlid J."/>
            <person name="Sun H."/>
            <person name="Sun S."/>
            <person name="Syed K."/>
            <person name="Tsang A."/>
            <person name="Wiebenga A."/>
            <person name="Young D."/>
            <person name="Pisabarro A."/>
            <person name="Eastwood D.C."/>
            <person name="Martin F."/>
            <person name="Cullen D."/>
            <person name="Grigoriev I.V."/>
            <person name="Hibbett D.S."/>
        </authorList>
    </citation>
    <scope>NUCLEOTIDE SEQUENCE [LARGE SCALE GENOMIC DNA]</scope>
    <source>
        <strain evidence="2 3">ATCC 11539</strain>
    </source>
</reference>
<organism evidence="2 3">
    <name type="scientific">Gloeophyllum trabeum (strain ATCC 11539 / FP-39264 / Madison 617)</name>
    <name type="common">Brown rot fungus</name>
    <dbReference type="NCBI Taxonomy" id="670483"/>
    <lineage>
        <taxon>Eukaryota</taxon>
        <taxon>Fungi</taxon>
        <taxon>Dikarya</taxon>
        <taxon>Basidiomycota</taxon>
        <taxon>Agaricomycotina</taxon>
        <taxon>Agaricomycetes</taxon>
        <taxon>Gloeophyllales</taxon>
        <taxon>Gloeophyllaceae</taxon>
        <taxon>Gloeophyllum</taxon>
    </lineage>
</organism>
<evidence type="ECO:0000313" key="2">
    <source>
        <dbReference type="EMBL" id="EPQ51942.1"/>
    </source>
</evidence>
<dbReference type="KEGG" id="gtr:GLOTRDRAFT_132749"/>
<feature type="compositionally biased region" description="Polar residues" evidence="1">
    <location>
        <begin position="244"/>
        <end position="262"/>
    </location>
</feature>
<feature type="compositionally biased region" description="Polar residues" evidence="1">
    <location>
        <begin position="665"/>
        <end position="676"/>
    </location>
</feature>
<evidence type="ECO:0000313" key="3">
    <source>
        <dbReference type="Proteomes" id="UP000030669"/>
    </source>
</evidence>
<name>S7PX40_GLOTA</name>
<dbReference type="GeneID" id="19302567"/>
<dbReference type="OMA" id="DCTDEPE"/>
<feature type="compositionally biased region" description="Basic residues" evidence="1">
    <location>
        <begin position="13"/>
        <end position="28"/>
    </location>
</feature>
<dbReference type="OrthoDB" id="3259337at2759"/>
<feature type="compositionally biased region" description="Polar residues" evidence="1">
    <location>
        <begin position="311"/>
        <end position="320"/>
    </location>
</feature>